<dbReference type="Proteomes" id="UP000005156">
    <property type="component" value="Unassembled WGS sequence"/>
</dbReference>
<comment type="caution">
    <text evidence="1">The sequence shown here is derived from an EMBL/GenBank/DDBJ whole genome shotgun (WGS) entry which is preliminary data.</text>
</comment>
<dbReference type="HOGENOM" id="CLU_3255233_0_0_4"/>
<proteinExistence type="predicted"/>
<evidence type="ECO:0000313" key="2">
    <source>
        <dbReference type="Proteomes" id="UP000005156"/>
    </source>
</evidence>
<evidence type="ECO:0000313" key="1">
    <source>
        <dbReference type="EMBL" id="EGG54083.1"/>
    </source>
</evidence>
<dbReference type="EMBL" id="AFBP01000047">
    <property type="protein sequence ID" value="EGG54083.1"/>
    <property type="molecule type" value="Genomic_DNA"/>
</dbReference>
<protein>
    <submittedName>
        <fullName evidence="1">Uncharacterized protein</fullName>
    </submittedName>
</protein>
<gene>
    <name evidence="1" type="ORF">HMPREF9439_01588</name>
</gene>
<dbReference type="AlphaFoldDB" id="F3QKX3"/>
<sequence length="42" mass="5204">MTDRKSVPQKQELRPNTKEQMLKRFKENLNTFKKTFDYLKDK</sequence>
<name>F3QKX3_9BURK</name>
<keyword evidence="2" id="KW-1185">Reference proteome</keyword>
<accession>F3QKX3</accession>
<organism evidence="1 2">
    <name type="scientific">Parasutterella excrementihominis YIT 11859</name>
    <dbReference type="NCBI Taxonomy" id="762966"/>
    <lineage>
        <taxon>Bacteria</taxon>
        <taxon>Pseudomonadati</taxon>
        <taxon>Pseudomonadota</taxon>
        <taxon>Betaproteobacteria</taxon>
        <taxon>Burkholderiales</taxon>
        <taxon>Sutterellaceae</taxon>
        <taxon>Parasutterella</taxon>
    </lineage>
</organism>
<reference evidence="1 2" key="1">
    <citation type="submission" date="2011-02" db="EMBL/GenBank/DDBJ databases">
        <authorList>
            <person name="Weinstock G."/>
            <person name="Sodergren E."/>
            <person name="Clifton S."/>
            <person name="Fulton L."/>
            <person name="Fulton B."/>
            <person name="Courtney L."/>
            <person name="Fronick C."/>
            <person name="Harrison M."/>
            <person name="Strong C."/>
            <person name="Farmer C."/>
            <person name="Delahaunty K."/>
            <person name="Markovic C."/>
            <person name="Hall O."/>
            <person name="Minx P."/>
            <person name="Tomlinson C."/>
            <person name="Mitreva M."/>
            <person name="Hou S."/>
            <person name="Chen J."/>
            <person name="Wollam A."/>
            <person name="Pepin K.H."/>
            <person name="Johnson M."/>
            <person name="Bhonagiri V."/>
            <person name="Zhang X."/>
            <person name="Suruliraj S."/>
            <person name="Warren W."/>
            <person name="Chinwalla A."/>
            <person name="Mardis E.R."/>
            <person name="Wilson R.K."/>
        </authorList>
    </citation>
    <scope>NUCLEOTIDE SEQUENCE [LARGE SCALE GENOMIC DNA]</scope>
    <source>
        <strain evidence="1 2">YIT 11859</strain>
    </source>
</reference>